<dbReference type="Proteomes" id="UP000029121">
    <property type="component" value="Unassembled WGS sequence"/>
</dbReference>
<proteinExistence type="predicted"/>
<feature type="non-terminal residue" evidence="1">
    <location>
        <position position="1"/>
    </location>
</feature>
<accession>R0IJ02</accession>
<reference evidence="2" key="1">
    <citation type="journal article" date="2013" name="Nat. Genet.">
        <title>The Capsella rubella genome and the genomic consequences of rapid mating system evolution.</title>
        <authorList>
            <person name="Slotte T."/>
            <person name="Hazzouri K.M."/>
            <person name="Agren J.A."/>
            <person name="Koenig D."/>
            <person name="Maumus F."/>
            <person name="Guo Y.L."/>
            <person name="Steige K."/>
            <person name="Platts A.E."/>
            <person name="Escobar J.S."/>
            <person name="Newman L.K."/>
            <person name="Wang W."/>
            <person name="Mandakova T."/>
            <person name="Vello E."/>
            <person name="Smith L.M."/>
            <person name="Henz S.R."/>
            <person name="Steffen J."/>
            <person name="Takuno S."/>
            <person name="Brandvain Y."/>
            <person name="Coop G."/>
            <person name="Andolfatto P."/>
            <person name="Hu T.T."/>
            <person name="Blanchette M."/>
            <person name="Clark R.M."/>
            <person name="Quesneville H."/>
            <person name="Nordborg M."/>
            <person name="Gaut B.S."/>
            <person name="Lysak M.A."/>
            <person name="Jenkins J."/>
            <person name="Grimwood J."/>
            <person name="Chapman J."/>
            <person name="Prochnik S."/>
            <person name="Shu S."/>
            <person name="Rokhsar D."/>
            <person name="Schmutz J."/>
            <person name="Weigel D."/>
            <person name="Wright S.I."/>
        </authorList>
    </citation>
    <scope>NUCLEOTIDE SEQUENCE [LARGE SCALE GENOMIC DNA]</scope>
    <source>
        <strain evidence="2">cv. Monte Gargano</strain>
    </source>
</reference>
<sequence length="12" mass="1304">KPKSSCIIIEDA</sequence>
<organism evidence="1 2">
    <name type="scientific">Capsella rubella</name>
    <dbReference type="NCBI Taxonomy" id="81985"/>
    <lineage>
        <taxon>Eukaryota</taxon>
        <taxon>Viridiplantae</taxon>
        <taxon>Streptophyta</taxon>
        <taxon>Embryophyta</taxon>
        <taxon>Tracheophyta</taxon>
        <taxon>Spermatophyta</taxon>
        <taxon>Magnoliopsida</taxon>
        <taxon>eudicotyledons</taxon>
        <taxon>Gunneridae</taxon>
        <taxon>Pentapetalae</taxon>
        <taxon>rosids</taxon>
        <taxon>malvids</taxon>
        <taxon>Brassicales</taxon>
        <taxon>Brassicaceae</taxon>
        <taxon>Camelineae</taxon>
        <taxon>Capsella</taxon>
    </lineage>
</organism>
<gene>
    <name evidence="1" type="ORF">CARUB_v100126091mg</name>
</gene>
<dbReference type="EMBL" id="KB870805">
    <property type="protein sequence ID" value="EOA36888.1"/>
    <property type="molecule type" value="Genomic_DNA"/>
</dbReference>
<keyword evidence="2" id="KW-1185">Reference proteome</keyword>
<name>R0IJ02_9BRAS</name>
<evidence type="ECO:0000313" key="1">
    <source>
        <dbReference type="EMBL" id="EOA36888.1"/>
    </source>
</evidence>
<protein>
    <submittedName>
        <fullName evidence="1">Uncharacterized protein</fullName>
    </submittedName>
</protein>
<evidence type="ECO:0000313" key="2">
    <source>
        <dbReference type="Proteomes" id="UP000029121"/>
    </source>
</evidence>